<evidence type="ECO:0000313" key="3">
    <source>
        <dbReference type="Proteomes" id="UP001140011"/>
    </source>
</evidence>
<reference evidence="2" key="1">
    <citation type="submission" date="2022-07" db="EMBL/GenBank/DDBJ databases">
        <title>Phylogenomic reconstructions and comparative analyses of Kickxellomycotina fungi.</title>
        <authorList>
            <person name="Reynolds N.K."/>
            <person name="Stajich J.E."/>
            <person name="Barry K."/>
            <person name="Grigoriev I.V."/>
            <person name="Crous P."/>
            <person name="Smith M.E."/>
        </authorList>
    </citation>
    <scope>NUCLEOTIDE SEQUENCE</scope>
    <source>
        <strain evidence="2">BCRC 34297</strain>
    </source>
</reference>
<name>A0A9W8L7X9_9FUNG</name>
<feature type="compositionally biased region" description="Acidic residues" evidence="1">
    <location>
        <begin position="214"/>
        <end position="224"/>
    </location>
</feature>
<feature type="region of interest" description="Disordered" evidence="1">
    <location>
        <begin position="263"/>
        <end position="309"/>
    </location>
</feature>
<protein>
    <submittedName>
        <fullName evidence="2">Uncharacterized protein</fullName>
    </submittedName>
</protein>
<comment type="caution">
    <text evidence="2">The sequence shown here is derived from an EMBL/GenBank/DDBJ whole genome shotgun (WGS) entry which is preliminary data.</text>
</comment>
<gene>
    <name evidence="2" type="ORF">GGI19_005995</name>
</gene>
<feature type="region of interest" description="Disordered" evidence="1">
    <location>
        <begin position="199"/>
        <end position="224"/>
    </location>
</feature>
<organism evidence="2 3">
    <name type="scientific">Coemansia pectinata</name>
    <dbReference type="NCBI Taxonomy" id="1052879"/>
    <lineage>
        <taxon>Eukaryota</taxon>
        <taxon>Fungi</taxon>
        <taxon>Fungi incertae sedis</taxon>
        <taxon>Zoopagomycota</taxon>
        <taxon>Kickxellomycotina</taxon>
        <taxon>Kickxellomycetes</taxon>
        <taxon>Kickxellales</taxon>
        <taxon>Kickxellaceae</taxon>
        <taxon>Coemansia</taxon>
    </lineage>
</organism>
<dbReference type="Proteomes" id="UP001140011">
    <property type="component" value="Unassembled WGS sequence"/>
</dbReference>
<dbReference type="AlphaFoldDB" id="A0A9W8L7X9"/>
<feature type="compositionally biased region" description="Basic and acidic residues" evidence="1">
    <location>
        <begin position="404"/>
        <end position="416"/>
    </location>
</feature>
<evidence type="ECO:0000313" key="2">
    <source>
        <dbReference type="EMBL" id="KAJ2748714.1"/>
    </source>
</evidence>
<feature type="compositionally biased region" description="Polar residues" evidence="1">
    <location>
        <begin position="359"/>
        <end position="392"/>
    </location>
</feature>
<keyword evidence="3" id="KW-1185">Reference proteome</keyword>
<proteinExistence type="predicted"/>
<sequence>MLAISHNIMPSDPASTNVDIWSRENARRGANGVALTLAIKRKRSARDSCVPGAAPPRKKIRLASTAVDTSTRPDALLAGSDTGVEDSVPHLSATSAAATTSLANNIDDGVLIAAADTATATTPLIDNTATVTPAIEAHTFSNNRPAIVIGTKCLCPFKSRLGRVYKKRRVWLGDNGDPASSAGDDQTAASITDIDQHIVPGASGSASASSTSETGDDSFDPFDFDFDIDPTSAAGIRQAACFNPGAITFACASSISADSSSVANTVDETTEPSPSGESAGRSGSGSGSKSTRRSPHSKQGSRFNPLSSSHWAAERELGLEEGEDYDFDTRAIIPAPSYEVPEGDHMAILIENMNLRSGPTASDHSNLASSTLQPLPQSVNTNSAPATDAKSASHSKAKTRPPGSKKDKSKPNKKNDTTLSRQ</sequence>
<feature type="region of interest" description="Disordered" evidence="1">
    <location>
        <begin position="359"/>
        <end position="422"/>
    </location>
</feature>
<feature type="compositionally biased region" description="Low complexity" evidence="1">
    <location>
        <begin position="201"/>
        <end position="213"/>
    </location>
</feature>
<accession>A0A9W8L7X9</accession>
<feature type="compositionally biased region" description="Low complexity" evidence="1">
    <location>
        <begin position="272"/>
        <end position="281"/>
    </location>
</feature>
<feature type="compositionally biased region" description="Polar residues" evidence="1">
    <location>
        <begin position="297"/>
        <end position="309"/>
    </location>
</feature>
<evidence type="ECO:0000256" key="1">
    <source>
        <dbReference type="SAM" id="MobiDB-lite"/>
    </source>
</evidence>
<dbReference type="EMBL" id="JANBUH010000988">
    <property type="protein sequence ID" value="KAJ2748714.1"/>
    <property type="molecule type" value="Genomic_DNA"/>
</dbReference>